<sequence length="113" mass="13125">MEFERLTFPTLESLLVHLNRGYFTSMQMNFPSKDAASRVDISLVVGPFEIIEDGVAFIIDPFWESKIVVKGEFAWASGRFFPEERIEYITVKFADQKPFQLTIFLADDDEEDF</sequence>
<reference evidence="1 2" key="1">
    <citation type="submission" date="2020-06" db="EMBL/GenBank/DDBJ databases">
        <title>Characterization of fructooligosaccharide metabolism and fructooligosaccharide-degrading enzymes in human commensal butyrate producers.</title>
        <authorList>
            <person name="Tanno H."/>
            <person name="Fujii T."/>
            <person name="Hirano K."/>
            <person name="Maeno S."/>
            <person name="Tonozuka T."/>
            <person name="Sakamoto M."/>
            <person name="Ohkuma M."/>
            <person name="Tochio T."/>
            <person name="Endo A."/>
        </authorList>
    </citation>
    <scope>NUCLEOTIDE SEQUENCE [LARGE SCALE GENOMIC DNA]</scope>
    <source>
        <strain evidence="1 2">JCM 31056</strain>
    </source>
</reference>
<protein>
    <submittedName>
        <fullName evidence="1">Uncharacterized protein</fullName>
    </submittedName>
</protein>
<evidence type="ECO:0000313" key="1">
    <source>
        <dbReference type="EMBL" id="GFO87447.1"/>
    </source>
</evidence>
<gene>
    <name evidence="1" type="ORF">BUFA31_06110</name>
</gene>
<dbReference type="EMBL" id="BLYJ01000005">
    <property type="protein sequence ID" value="GFO87447.1"/>
    <property type="molecule type" value="Genomic_DNA"/>
</dbReference>
<dbReference type="RefSeq" id="WP_188885585.1">
    <property type="nucleotide sequence ID" value="NZ_BLYJ01000005.1"/>
</dbReference>
<name>A0ABQ1DXJ6_9FIRM</name>
<comment type="caution">
    <text evidence="1">The sequence shown here is derived from an EMBL/GenBank/DDBJ whole genome shotgun (WGS) entry which is preliminary data.</text>
</comment>
<proteinExistence type="predicted"/>
<evidence type="ECO:0000313" key="2">
    <source>
        <dbReference type="Proteomes" id="UP000620147"/>
    </source>
</evidence>
<dbReference type="Proteomes" id="UP000620147">
    <property type="component" value="Unassembled WGS sequence"/>
</dbReference>
<keyword evidence="2" id="KW-1185">Reference proteome</keyword>
<organism evidence="1 2">
    <name type="scientific">Butyricicoccus faecihominis</name>
    <dbReference type="NCBI Taxonomy" id="1712515"/>
    <lineage>
        <taxon>Bacteria</taxon>
        <taxon>Bacillati</taxon>
        <taxon>Bacillota</taxon>
        <taxon>Clostridia</taxon>
        <taxon>Eubacteriales</taxon>
        <taxon>Butyricicoccaceae</taxon>
        <taxon>Butyricicoccus</taxon>
    </lineage>
</organism>
<accession>A0ABQ1DXJ6</accession>